<dbReference type="AlphaFoldDB" id="A0A318KLJ5"/>
<name>A0A318KLJ5_9NOCA</name>
<evidence type="ECO:0000313" key="4">
    <source>
        <dbReference type="Proteomes" id="UP000247569"/>
    </source>
</evidence>
<dbReference type="Gene3D" id="3.40.605.10">
    <property type="entry name" value="Aldehyde Dehydrogenase, Chain A, domain 1"/>
    <property type="match status" value="1"/>
</dbReference>
<dbReference type="CDD" id="cd07129">
    <property type="entry name" value="ALDH_KGSADH"/>
    <property type="match status" value="1"/>
</dbReference>
<dbReference type="Proteomes" id="UP000247569">
    <property type="component" value="Unassembled WGS sequence"/>
</dbReference>
<organism evidence="3 4">
    <name type="scientific">Nocardia tenerifensis</name>
    <dbReference type="NCBI Taxonomy" id="228006"/>
    <lineage>
        <taxon>Bacteria</taxon>
        <taxon>Bacillati</taxon>
        <taxon>Actinomycetota</taxon>
        <taxon>Actinomycetes</taxon>
        <taxon>Mycobacteriales</taxon>
        <taxon>Nocardiaceae</taxon>
        <taxon>Nocardia</taxon>
    </lineage>
</organism>
<dbReference type="InterPro" id="IPR016161">
    <property type="entry name" value="Ald_DH/histidinol_DH"/>
</dbReference>
<comment type="caution">
    <text evidence="3">The sequence shown here is derived from an EMBL/GenBank/DDBJ whole genome shotgun (WGS) entry which is preliminary data.</text>
</comment>
<dbReference type="InterPro" id="IPR044151">
    <property type="entry name" value="ALDH_KGSADH"/>
</dbReference>
<dbReference type="InterPro" id="IPR016162">
    <property type="entry name" value="Ald_DH_N"/>
</dbReference>
<dbReference type="SUPFAM" id="SSF53720">
    <property type="entry name" value="ALDH-like"/>
    <property type="match status" value="1"/>
</dbReference>
<reference evidence="3 4" key="1">
    <citation type="submission" date="2018-05" db="EMBL/GenBank/DDBJ databases">
        <title>Genomic Encyclopedia of Type Strains, Phase IV (KMG-IV): sequencing the most valuable type-strain genomes for metagenomic binning, comparative biology and taxonomic classification.</title>
        <authorList>
            <person name="Goeker M."/>
        </authorList>
    </citation>
    <scope>NUCLEOTIDE SEQUENCE [LARGE SCALE GENOMIC DNA]</scope>
    <source>
        <strain evidence="3 4">DSM 44704</strain>
    </source>
</reference>
<evidence type="ECO:0000256" key="1">
    <source>
        <dbReference type="ARBA" id="ARBA00023002"/>
    </source>
</evidence>
<protein>
    <submittedName>
        <fullName evidence="3">NADP-dependent aldehyde dehydrogenase</fullName>
    </submittedName>
</protein>
<dbReference type="Gene3D" id="3.40.309.10">
    <property type="entry name" value="Aldehyde Dehydrogenase, Chain A, domain 2"/>
    <property type="match status" value="1"/>
</dbReference>
<accession>A0A318KLJ5</accession>
<feature type="domain" description="Aldehyde dehydrogenase" evidence="2">
    <location>
        <begin position="5"/>
        <end position="426"/>
    </location>
</feature>
<dbReference type="InterPro" id="IPR015590">
    <property type="entry name" value="Aldehyde_DH_dom"/>
</dbReference>
<keyword evidence="4" id="KW-1185">Reference proteome</keyword>
<sequence>MIESTAETVRDTTAEEVDAIATAAAAAAAPWAAMALTDRAAVLRGVADRLDAHAAELVPLAMRETHLAEPRLLGELRRTSFQLRLFAQLVLDGDFLDVRIDTADPEWPMGAPRPDLRRMNVALGPVVNFAASNFPFAFSVAGGDTASALAAGCPVIVKASPGHPLLSRAVGNLIDQTLAEYGAPGRTFGLVFGRDAGVRALTHPAVAAAAFTGSTAGGRALYDLASRRPVPIPFYGELGSINPVFVTPEAAGTQAAEIASGLLTAVSASAGQLCTKPGLVAIPEEAPLFSALAELIRERPVPTGEMLNAEIAGGFARAVERVRAHPNVELLAGGGPDEAMLLATTARTVLKDPDALLHEMFGPATLLVSYRHTGELLELARSVGGQLTVSIFGDRVDDTVRALTAAAVSAAGRVLWNSWPTGLSVTFAQQHGGPYPATTAPTTTSVGTAAIARFLRPVTYQSVPEDLLPLELRTDNPLSVPRSVNGARPR</sequence>
<proteinExistence type="predicted"/>
<gene>
    <name evidence="3" type="ORF">DFR70_1021006</name>
</gene>
<dbReference type="OrthoDB" id="9770537at2"/>
<dbReference type="PANTHER" id="PTHR43353:SF3">
    <property type="entry name" value="ALDEHYDE DEHYDROGENASE-RELATED"/>
    <property type="match status" value="1"/>
</dbReference>
<dbReference type="PANTHER" id="PTHR43353">
    <property type="entry name" value="SUCCINATE-SEMIALDEHYDE DEHYDROGENASE, MITOCHONDRIAL"/>
    <property type="match status" value="1"/>
</dbReference>
<dbReference type="Pfam" id="PF00171">
    <property type="entry name" value="Aldedh"/>
    <property type="match status" value="1"/>
</dbReference>
<evidence type="ECO:0000313" key="3">
    <source>
        <dbReference type="EMBL" id="PXX69317.1"/>
    </source>
</evidence>
<keyword evidence="1" id="KW-0560">Oxidoreductase</keyword>
<dbReference type="InterPro" id="IPR050740">
    <property type="entry name" value="Aldehyde_DH_Superfamily"/>
</dbReference>
<dbReference type="InterPro" id="IPR016163">
    <property type="entry name" value="Ald_DH_C"/>
</dbReference>
<dbReference type="EMBL" id="QJKF01000002">
    <property type="protein sequence ID" value="PXX69317.1"/>
    <property type="molecule type" value="Genomic_DNA"/>
</dbReference>
<evidence type="ECO:0000259" key="2">
    <source>
        <dbReference type="Pfam" id="PF00171"/>
    </source>
</evidence>
<dbReference type="RefSeq" id="WP_040740451.1">
    <property type="nucleotide sequence ID" value="NZ_QJKF01000002.1"/>
</dbReference>
<dbReference type="GO" id="GO:0016620">
    <property type="term" value="F:oxidoreductase activity, acting on the aldehyde or oxo group of donors, NAD or NADP as acceptor"/>
    <property type="evidence" value="ECO:0007669"/>
    <property type="project" value="InterPro"/>
</dbReference>